<dbReference type="AlphaFoldDB" id="A0A4R0J1Q9"/>
<dbReference type="InterPro" id="IPR027417">
    <property type="entry name" value="P-loop_NTPase"/>
</dbReference>
<keyword evidence="4" id="KW-1185">Reference proteome</keyword>
<evidence type="ECO:0000256" key="1">
    <source>
        <dbReference type="SAM" id="MobiDB-lite"/>
    </source>
</evidence>
<evidence type="ECO:0000259" key="2">
    <source>
        <dbReference type="SMART" id="SM00382"/>
    </source>
</evidence>
<dbReference type="Pfam" id="PF13191">
    <property type="entry name" value="AAA_16"/>
    <property type="match status" value="1"/>
</dbReference>
<keyword evidence="3" id="KW-0067">ATP-binding</keyword>
<protein>
    <submittedName>
        <fullName evidence="3">ATP-binding protein</fullName>
    </submittedName>
</protein>
<accession>A0A4R0J1Q9</accession>
<feature type="region of interest" description="Disordered" evidence="1">
    <location>
        <begin position="384"/>
        <end position="428"/>
    </location>
</feature>
<dbReference type="SMART" id="SM00382">
    <property type="entry name" value="AAA"/>
    <property type="match status" value="1"/>
</dbReference>
<reference evidence="3 4" key="1">
    <citation type="submission" date="2019-02" db="EMBL/GenBank/DDBJ databases">
        <title>Kribbella capetownensis sp. nov. and Kribbella speibonae sp. nov., isolated from soil.</title>
        <authorList>
            <person name="Curtis S.M."/>
            <person name="Norton I."/>
            <person name="Everest G.J."/>
            <person name="Meyers P.R."/>
        </authorList>
    </citation>
    <scope>NUCLEOTIDE SEQUENCE [LARGE SCALE GENOMIC DNA]</scope>
    <source>
        <strain evidence="3 4">DSM 27082</strain>
    </source>
</reference>
<dbReference type="Proteomes" id="UP000292695">
    <property type="component" value="Unassembled WGS sequence"/>
</dbReference>
<comment type="caution">
    <text evidence="3">The sequence shown here is derived from an EMBL/GenBank/DDBJ whole genome shotgun (WGS) entry which is preliminary data.</text>
</comment>
<evidence type="ECO:0000313" key="4">
    <source>
        <dbReference type="Proteomes" id="UP000292695"/>
    </source>
</evidence>
<keyword evidence="3" id="KW-0547">Nucleotide-binding</keyword>
<dbReference type="EMBL" id="SJKA01000004">
    <property type="protein sequence ID" value="TCC35075.1"/>
    <property type="molecule type" value="Genomic_DNA"/>
</dbReference>
<feature type="compositionally biased region" description="Polar residues" evidence="1">
    <location>
        <begin position="416"/>
        <end position="428"/>
    </location>
</feature>
<dbReference type="GO" id="GO:0005524">
    <property type="term" value="F:ATP binding"/>
    <property type="evidence" value="ECO:0007669"/>
    <property type="project" value="UniProtKB-KW"/>
</dbReference>
<sequence length="428" mass="45402">MAYGSPFSPRPGAATVAPRGRGTETALARRFVTDVAHAQVETNGLMFAGSRGIGKSTLLRGLATDLRSMGWRVAEVRVSESLSANEALRDSLDSARMRGGARFRDPVRNLRKSVRGASLSVGLRGPSASVDIERPDRGPQIAKLVVDAGEQARRAARPAVIVIDDLDRWSPSQLRQLCEGLSECSRARHPVGVIAAGSAAADADLAKADRGQVFDVARLDVLNPSEASAVLRDTAATVGGSFDQRAHDTVVNFSQGHPLRLQLAAHEAWRAAPHGALHITGQAAQVGVERARAKLDRQIHGAIWNSLPRSEQVVMQTLADGHPTQSRTSIEARLSAGPRVANVESAVAALIRKNVVKEIPDGRIAFTDPGTAEWVLRNRPPAGSANHVLQASPPAKQIGSAQSAASAQPTRPATLGRSQHSTNPTNER</sequence>
<dbReference type="InterPro" id="IPR003593">
    <property type="entry name" value="AAA+_ATPase"/>
</dbReference>
<name>A0A4R0J1Q9_9ACTN</name>
<organism evidence="3 4">
    <name type="scientific">Kribbella sindirgiensis</name>
    <dbReference type="NCBI Taxonomy" id="1124744"/>
    <lineage>
        <taxon>Bacteria</taxon>
        <taxon>Bacillati</taxon>
        <taxon>Actinomycetota</taxon>
        <taxon>Actinomycetes</taxon>
        <taxon>Propionibacteriales</taxon>
        <taxon>Kribbellaceae</taxon>
        <taxon>Kribbella</taxon>
    </lineage>
</organism>
<evidence type="ECO:0000313" key="3">
    <source>
        <dbReference type="EMBL" id="TCC35075.1"/>
    </source>
</evidence>
<dbReference type="SUPFAM" id="SSF52540">
    <property type="entry name" value="P-loop containing nucleoside triphosphate hydrolases"/>
    <property type="match status" value="1"/>
</dbReference>
<dbReference type="OrthoDB" id="2020141at2"/>
<dbReference type="InterPro" id="IPR041664">
    <property type="entry name" value="AAA_16"/>
</dbReference>
<feature type="region of interest" description="Disordered" evidence="1">
    <location>
        <begin position="1"/>
        <end position="21"/>
    </location>
</feature>
<feature type="domain" description="AAA+ ATPase" evidence="2">
    <location>
        <begin position="41"/>
        <end position="220"/>
    </location>
</feature>
<dbReference type="RefSeq" id="WP_131288239.1">
    <property type="nucleotide sequence ID" value="NZ_SJKA01000004.1"/>
</dbReference>
<dbReference type="Gene3D" id="3.40.50.300">
    <property type="entry name" value="P-loop containing nucleotide triphosphate hydrolases"/>
    <property type="match status" value="1"/>
</dbReference>
<gene>
    <name evidence="3" type="ORF">E0H50_14500</name>
</gene>
<proteinExistence type="predicted"/>